<dbReference type="AlphaFoldDB" id="A0A3D9HYN3"/>
<evidence type="ECO:0000256" key="1">
    <source>
        <dbReference type="ARBA" id="ARBA00022670"/>
    </source>
</evidence>
<evidence type="ECO:0000259" key="8">
    <source>
        <dbReference type="Pfam" id="PF08439"/>
    </source>
</evidence>
<proteinExistence type="inferred from homology"/>
<comment type="similarity">
    <text evidence="6">Belongs to the peptidase M3 family.</text>
</comment>
<dbReference type="GO" id="GO:0006508">
    <property type="term" value="P:proteolysis"/>
    <property type="evidence" value="ECO:0007669"/>
    <property type="project" value="UniProtKB-KW"/>
</dbReference>
<evidence type="ECO:0000256" key="5">
    <source>
        <dbReference type="ARBA" id="ARBA00023049"/>
    </source>
</evidence>
<evidence type="ECO:0000256" key="2">
    <source>
        <dbReference type="ARBA" id="ARBA00022723"/>
    </source>
</evidence>
<dbReference type="Proteomes" id="UP000256845">
    <property type="component" value="Unassembled WGS sequence"/>
</dbReference>
<gene>
    <name evidence="9" type="ORF">DFP90_101817</name>
</gene>
<dbReference type="EMBL" id="QRDW01000001">
    <property type="protein sequence ID" value="RED54016.1"/>
    <property type="molecule type" value="Genomic_DNA"/>
</dbReference>
<dbReference type="InterPro" id="IPR042088">
    <property type="entry name" value="OligoPept_F_C"/>
</dbReference>
<dbReference type="SUPFAM" id="SSF55486">
    <property type="entry name" value="Metalloproteases ('zincins'), catalytic domain"/>
    <property type="match status" value="1"/>
</dbReference>
<dbReference type="Pfam" id="PF01432">
    <property type="entry name" value="Peptidase_M3"/>
    <property type="match status" value="1"/>
</dbReference>
<evidence type="ECO:0000313" key="9">
    <source>
        <dbReference type="EMBL" id="RED54016.1"/>
    </source>
</evidence>
<dbReference type="CDD" id="cd09610">
    <property type="entry name" value="M3B_PepF"/>
    <property type="match status" value="1"/>
</dbReference>
<keyword evidence="1 6" id="KW-0645">Protease</keyword>
<keyword evidence="4 6" id="KW-0862">Zinc</keyword>
<feature type="domain" description="Peptidase M3A/M3B catalytic" evidence="7">
    <location>
        <begin position="203"/>
        <end position="583"/>
    </location>
</feature>
<comment type="caution">
    <text evidence="9">The sequence shown here is derived from an EMBL/GenBank/DDBJ whole genome shotgun (WGS) entry which is preliminary data.</text>
</comment>
<dbReference type="NCBIfam" id="TIGR02290">
    <property type="entry name" value="M3_fam_3"/>
    <property type="match status" value="1"/>
</dbReference>
<name>A0A3D9HYN3_9PROT</name>
<dbReference type="Gene3D" id="1.20.140.70">
    <property type="entry name" value="Oligopeptidase f, N-terminal domain"/>
    <property type="match status" value="1"/>
</dbReference>
<feature type="domain" description="Oligopeptidase F N-terminal" evidence="8">
    <location>
        <begin position="119"/>
        <end position="188"/>
    </location>
</feature>
<evidence type="ECO:0000313" key="10">
    <source>
        <dbReference type="Proteomes" id="UP000256845"/>
    </source>
</evidence>
<sequence>MGKEVVMEKTLDNLPEWDLSDLYPGMDSPELDHDMVQSFEKAEEFSSRYQGKVAGLDAAALAKAIREYENLDETLSRVMSYAYLVYAGDVTDSEIGRFFQNCQEKVNDISSHLLFFTLEINRLDEAILNSMLDEAAELAHYRPWLRDVRALRDHQLSDELEKLLHEKSVSGKAAWIRLFDETLASLRFPCQGREMTATEALNLMHDQDATVRKEAAQTVGKVLGANIRIFTHITNTLAKDKSVEDSWRGFDRPVSARNLSNYVEDEVVDALVSAVKDAYPRLSHRYYRLKAKWLGQERLDYWDRLAPLPDEDDGVISWDQAQETVLSAYGRFSPDLAAIGQKFFDNAWIDVPARPGKASGAFAHPTVPSAHPYLLLNYQGKTRDVMTLAHELGHGVHQVLAGDQGHLMSDTPLTLAETASVFGEMLTFKGMLSQEDDPKKRRAMLAAKVEDMLNTVVRQVAFFDFERQVHDARLQGELTADQLGDIWMKVSEESLGDALCFDEGYRTFWSYIPHFIHSPFYVYAYAFGDCLVNSLYALYENADEGFVEKYFDMLRAGGTLRHKELLAPFGLDASDPAFWSKGLDVIAGFIDELEKEA</sequence>
<dbReference type="Pfam" id="PF08439">
    <property type="entry name" value="Peptidase_M3_N"/>
    <property type="match status" value="1"/>
</dbReference>
<evidence type="ECO:0000256" key="4">
    <source>
        <dbReference type="ARBA" id="ARBA00022833"/>
    </source>
</evidence>
<dbReference type="InterPro" id="IPR001567">
    <property type="entry name" value="Pept_M3A_M3B_dom"/>
</dbReference>
<evidence type="ECO:0000256" key="3">
    <source>
        <dbReference type="ARBA" id="ARBA00022801"/>
    </source>
</evidence>
<evidence type="ECO:0000256" key="6">
    <source>
        <dbReference type="RuleBase" id="RU003435"/>
    </source>
</evidence>
<evidence type="ECO:0000259" key="7">
    <source>
        <dbReference type="Pfam" id="PF01432"/>
    </source>
</evidence>
<dbReference type="InterPro" id="IPR013647">
    <property type="entry name" value="OligopepF_N_dom"/>
</dbReference>
<keyword evidence="2 6" id="KW-0479">Metal-binding</keyword>
<comment type="cofactor">
    <cofactor evidence="6">
        <name>Zn(2+)</name>
        <dbReference type="ChEBI" id="CHEBI:29105"/>
    </cofactor>
    <text evidence="6">Binds 1 zinc ion.</text>
</comment>
<reference evidence="9 10" key="1">
    <citation type="submission" date="2018-07" db="EMBL/GenBank/DDBJ databases">
        <title>Genomic Encyclopedia of Type Strains, Phase III (KMG-III): the genomes of soil and plant-associated and newly described type strains.</title>
        <authorList>
            <person name="Whitman W."/>
        </authorList>
    </citation>
    <scope>NUCLEOTIDE SEQUENCE [LARGE SCALE GENOMIC DNA]</scope>
    <source>
        <strain evidence="9 10">CECT 8488</strain>
    </source>
</reference>
<keyword evidence="3 6" id="KW-0378">Hydrolase</keyword>
<dbReference type="GO" id="GO:0004222">
    <property type="term" value="F:metalloendopeptidase activity"/>
    <property type="evidence" value="ECO:0007669"/>
    <property type="project" value="InterPro"/>
</dbReference>
<accession>A0A3D9HYN3</accession>
<keyword evidence="5 6" id="KW-0482">Metalloprotease</keyword>
<dbReference type="OrthoDB" id="9766487at2"/>
<keyword evidence="10" id="KW-1185">Reference proteome</keyword>
<organism evidence="9 10">
    <name type="scientific">Aestuariispira insulae</name>
    <dbReference type="NCBI Taxonomy" id="1461337"/>
    <lineage>
        <taxon>Bacteria</taxon>
        <taxon>Pseudomonadati</taxon>
        <taxon>Pseudomonadota</taxon>
        <taxon>Alphaproteobacteria</taxon>
        <taxon>Rhodospirillales</taxon>
        <taxon>Kiloniellaceae</taxon>
        <taxon>Aestuariispira</taxon>
    </lineage>
</organism>
<dbReference type="Gene3D" id="1.10.1370.20">
    <property type="entry name" value="Oligoendopeptidase f, C-terminal domain"/>
    <property type="match status" value="1"/>
</dbReference>
<protein>
    <submittedName>
        <fullName evidence="9">Oligoendopeptidase F</fullName>
    </submittedName>
</protein>
<dbReference type="GO" id="GO:0046872">
    <property type="term" value="F:metal ion binding"/>
    <property type="evidence" value="ECO:0007669"/>
    <property type="project" value="UniProtKB-UniRule"/>
</dbReference>
<dbReference type="InterPro" id="IPR011977">
    <property type="entry name" value="Pept_M3B_clade3"/>
</dbReference>